<dbReference type="RefSeq" id="WP_011819835.1">
    <property type="nucleotide sequence ID" value="NC_008817.1"/>
</dbReference>
<dbReference type="EC" id="3.4.17.1" evidence="9"/>
<keyword evidence="5" id="KW-0720">Serine protease</keyword>
<dbReference type="GO" id="GO:0106415">
    <property type="term" value="F:muramoyltetrapeptide carboxypeptidase activity"/>
    <property type="evidence" value="ECO:0007669"/>
    <property type="project" value="UniProtKB-EC"/>
</dbReference>
<dbReference type="Pfam" id="PF17676">
    <property type="entry name" value="Peptidase_S66C"/>
    <property type="match status" value="1"/>
</dbReference>
<feature type="domain" description="LD-carboxypeptidase N-terminal" evidence="7">
    <location>
        <begin position="11"/>
        <end position="121"/>
    </location>
</feature>
<dbReference type="Gene3D" id="3.40.50.10740">
    <property type="entry name" value="Class I glutamine amidotransferase-like"/>
    <property type="match status" value="1"/>
</dbReference>
<dbReference type="GeneID" id="60201118"/>
<dbReference type="SUPFAM" id="SSF141986">
    <property type="entry name" value="LD-carboxypeptidase A C-terminal domain-like"/>
    <property type="match status" value="1"/>
</dbReference>
<evidence type="ECO:0000256" key="1">
    <source>
        <dbReference type="ARBA" id="ARBA00010233"/>
    </source>
</evidence>
<dbReference type="HOGENOM" id="CLU_034346_3_1_3"/>
<proteinExistence type="inferred from homology"/>
<dbReference type="GO" id="GO:0006508">
    <property type="term" value="P:proteolysis"/>
    <property type="evidence" value="ECO:0007669"/>
    <property type="project" value="UniProtKB-KW"/>
</dbReference>
<dbReference type="KEGG" id="pmc:P9515_05181"/>
<evidence type="ECO:0000313" key="10">
    <source>
        <dbReference type="Proteomes" id="UP000001589"/>
    </source>
</evidence>
<dbReference type="PANTHER" id="PTHR30237">
    <property type="entry name" value="MURAMOYLTETRAPEPTIDE CARBOXYPEPTIDASE"/>
    <property type="match status" value="1"/>
</dbReference>
<feature type="active site" description="Charge relay system" evidence="6">
    <location>
        <position position="261"/>
    </location>
</feature>
<comment type="similarity">
    <text evidence="1">Belongs to the peptidase S66 family.</text>
</comment>
<dbReference type="Pfam" id="PF02016">
    <property type="entry name" value="Peptidase_S66"/>
    <property type="match status" value="1"/>
</dbReference>
<keyword evidence="4 9" id="KW-0378">Hydrolase</keyword>
<dbReference type="OrthoDB" id="9807329at2"/>
<dbReference type="eggNOG" id="COG1619">
    <property type="taxonomic scope" value="Bacteria"/>
</dbReference>
<feature type="active site" description="Charge relay system" evidence="6">
    <location>
        <position position="192"/>
    </location>
</feature>
<evidence type="ECO:0000313" key="9">
    <source>
        <dbReference type="EMBL" id="ABM71727.1"/>
    </source>
</evidence>
<evidence type="ECO:0000256" key="4">
    <source>
        <dbReference type="ARBA" id="ARBA00022801"/>
    </source>
</evidence>
<dbReference type="PIRSF" id="PIRSF028757">
    <property type="entry name" value="LD-carboxypeptidase"/>
    <property type="match status" value="1"/>
</dbReference>
<dbReference type="InterPro" id="IPR027461">
    <property type="entry name" value="Carboxypeptidase_A_C_sf"/>
</dbReference>
<feature type="active site" description="Nucleophile" evidence="6">
    <location>
        <position position="101"/>
    </location>
</feature>
<keyword evidence="3" id="KW-0645">Protease</keyword>
<dbReference type="InterPro" id="IPR027478">
    <property type="entry name" value="LdcA_N"/>
</dbReference>
<dbReference type="CDD" id="cd07025">
    <property type="entry name" value="Peptidase_S66"/>
    <property type="match status" value="1"/>
</dbReference>
<dbReference type="InterPro" id="IPR003507">
    <property type="entry name" value="S66_fam"/>
</dbReference>
<dbReference type="GO" id="GO:0004181">
    <property type="term" value="F:metallocarboxypeptidase activity"/>
    <property type="evidence" value="ECO:0007669"/>
    <property type="project" value="UniProtKB-EC"/>
</dbReference>
<dbReference type="GO" id="GO:0008236">
    <property type="term" value="F:serine-type peptidase activity"/>
    <property type="evidence" value="ECO:0007669"/>
    <property type="project" value="UniProtKB-KW"/>
</dbReference>
<sequence length="290" mass="32633">MLTKLKKGDEINILAPASFIDKEENFTKGINILKTWDLKIAINGNLSKKFGYFAGDDQTRFEELKKAQNSKLIIFAKGGWGSARLLEKNPNWGDGLMMGFSDTCSLLLSKYKQGSFGSIHGPMITTLFKEPEWSLRRLRNLLFEGYVEDIKGIPLQKGKATGEIIVSNLTIVSFLIGTNHFPELKGKIIIFEDINEDIYKIDRMLTYLRMTKKLNEIAGIGFGSFSDDLYTPEWKELLKSLIFERFQEFDIPILFDLPIGHISGNACIPLGCKATLNGNNGILSISIPCY</sequence>
<name>A2BVB6_PROM5</name>
<dbReference type="EMBL" id="CP000552">
    <property type="protein sequence ID" value="ABM71727.1"/>
    <property type="molecule type" value="Genomic_DNA"/>
</dbReference>
<dbReference type="InterPro" id="IPR040449">
    <property type="entry name" value="Peptidase_S66_N"/>
</dbReference>
<dbReference type="SUPFAM" id="SSF52317">
    <property type="entry name" value="Class I glutamine amidotransferase-like"/>
    <property type="match status" value="1"/>
</dbReference>
<dbReference type="AlphaFoldDB" id="A2BVB6"/>
<evidence type="ECO:0000256" key="2">
    <source>
        <dbReference type="ARBA" id="ARBA00022645"/>
    </source>
</evidence>
<organism evidence="9 10">
    <name type="scientific">Prochlorococcus marinus (strain MIT 9515)</name>
    <dbReference type="NCBI Taxonomy" id="167542"/>
    <lineage>
        <taxon>Bacteria</taxon>
        <taxon>Bacillati</taxon>
        <taxon>Cyanobacteriota</taxon>
        <taxon>Cyanophyceae</taxon>
        <taxon>Synechococcales</taxon>
        <taxon>Prochlorococcaceae</taxon>
        <taxon>Prochlorococcus</taxon>
    </lineage>
</organism>
<dbReference type="Gene3D" id="3.50.30.60">
    <property type="entry name" value="LD-carboxypeptidase A C-terminal domain-like"/>
    <property type="match status" value="1"/>
</dbReference>
<dbReference type="PANTHER" id="PTHR30237:SF2">
    <property type="entry name" value="MUREIN TETRAPEPTIDE CARBOXYPEPTIDASE"/>
    <property type="match status" value="1"/>
</dbReference>
<accession>A2BVB6</accession>
<protein>
    <submittedName>
        <fullName evidence="9">Putative carboxypeptidase</fullName>
        <ecNumber evidence="9">3.4.17.1</ecNumber>
        <ecNumber evidence="9">3.4.17.13</ecNumber>
    </submittedName>
</protein>
<dbReference type="Proteomes" id="UP000001589">
    <property type="component" value="Chromosome"/>
</dbReference>
<dbReference type="STRING" id="167542.P9515_05181"/>
<evidence type="ECO:0000256" key="6">
    <source>
        <dbReference type="PIRSR" id="PIRSR028757-1"/>
    </source>
</evidence>
<dbReference type="InterPro" id="IPR040921">
    <property type="entry name" value="Peptidase_S66C"/>
</dbReference>
<evidence type="ECO:0000256" key="5">
    <source>
        <dbReference type="ARBA" id="ARBA00022825"/>
    </source>
</evidence>
<feature type="domain" description="LD-carboxypeptidase C-terminal" evidence="8">
    <location>
        <begin position="161"/>
        <end position="276"/>
    </location>
</feature>
<keyword evidence="2 9" id="KW-0121">Carboxypeptidase</keyword>
<dbReference type="InterPro" id="IPR029062">
    <property type="entry name" value="Class_I_gatase-like"/>
</dbReference>
<dbReference type="EC" id="3.4.17.13" evidence="9"/>
<reference evidence="9 10" key="1">
    <citation type="journal article" date="2007" name="PLoS Genet.">
        <title>Patterns and implications of gene gain and loss in the evolution of Prochlorococcus.</title>
        <authorList>
            <person name="Kettler G.C."/>
            <person name="Martiny A.C."/>
            <person name="Huang K."/>
            <person name="Zucker J."/>
            <person name="Coleman M.L."/>
            <person name="Rodrigue S."/>
            <person name="Chen F."/>
            <person name="Lapidus A."/>
            <person name="Ferriera S."/>
            <person name="Johnson J."/>
            <person name="Steglich C."/>
            <person name="Church G.M."/>
            <person name="Richardson P."/>
            <person name="Chisholm S.W."/>
        </authorList>
    </citation>
    <scope>NUCLEOTIDE SEQUENCE [LARGE SCALE GENOMIC DNA]</scope>
    <source>
        <strain evidence="9 10">MIT 9515</strain>
    </source>
</reference>
<gene>
    <name evidence="9" type="ordered locus">P9515_05181</name>
</gene>
<dbReference type="MEROPS" id="S66.001"/>
<evidence type="ECO:0000256" key="3">
    <source>
        <dbReference type="ARBA" id="ARBA00022670"/>
    </source>
</evidence>
<evidence type="ECO:0000259" key="7">
    <source>
        <dbReference type="Pfam" id="PF02016"/>
    </source>
</evidence>
<evidence type="ECO:0000259" key="8">
    <source>
        <dbReference type="Pfam" id="PF17676"/>
    </source>
</evidence>